<comment type="caution">
    <text evidence="12">The sequence shown here is derived from an EMBL/GenBank/DDBJ whole genome shotgun (WGS) entry which is preliminary data.</text>
</comment>
<gene>
    <name evidence="12" type="ORF">D2A34_11535</name>
</gene>
<evidence type="ECO:0000256" key="6">
    <source>
        <dbReference type="ARBA" id="ARBA00022777"/>
    </source>
</evidence>
<evidence type="ECO:0000256" key="4">
    <source>
        <dbReference type="ARBA" id="ARBA00022679"/>
    </source>
</evidence>
<organism evidence="12 13">
    <name type="scientific">Clostridium chromiireducens</name>
    <dbReference type="NCBI Taxonomy" id="225345"/>
    <lineage>
        <taxon>Bacteria</taxon>
        <taxon>Bacillati</taxon>
        <taxon>Bacillota</taxon>
        <taxon>Clostridia</taxon>
        <taxon>Eubacteriales</taxon>
        <taxon>Clostridiaceae</taxon>
        <taxon>Clostridium</taxon>
    </lineage>
</organism>
<keyword evidence="8" id="KW-0902">Two-component regulatory system</keyword>
<dbReference type="Pfam" id="PF02518">
    <property type="entry name" value="HATPase_c"/>
    <property type="match status" value="1"/>
</dbReference>
<dbReference type="Pfam" id="PF08448">
    <property type="entry name" value="PAS_4"/>
    <property type="match status" value="1"/>
</dbReference>
<dbReference type="PROSITE" id="PS50109">
    <property type="entry name" value="HIS_KIN"/>
    <property type="match status" value="1"/>
</dbReference>
<dbReference type="SMART" id="SM00086">
    <property type="entry name" value="PAC"/>
    <property type="match status" value="2"/>
</dbReference>
<evidence type="ECO:0000259" key="9">
    <source>
        <dbReference type="PROSITE" id="PS50109"/>
    </source>
</evidence>
<evidence type="ECO:0000259" key="11">
    <source>
        <dbReference type="PROSITE" id="PS50113"/>
    </source>
</evidence>
<dbReference type="RefSeq" id="WP_119366698.1">
    <property type="nucleotide sequence ID" value="NZ_QXDJ01000003.1"/>
</dbReference>
<dbReference type="Gene3D" id="3.30.565.10">
    <property type="entry name" value="Histidine kinase-like ATPase, C-terminal domain"/>
    <property type="match status" value="1"/>
</dbReference>
<dbReference type="InterPro" id="IPR036097">
    <property type="entry name" value="HisK_dim/P_sf"/>
</dbReference>
<sequence length="543" mass="63095">MEFNNNFLIDELQRVGKVGIFNYDIKNDVMTISDITCELLGISNEYMRNKRDWLNIVHLSQREEFHLYFEEIINTGKDFNKEYRIARQNEEIELWIEVKGKVYFDEHSIPKILSGTIHDISELKKSEERYKKLYMEFQEKEALLVSLINSIPDMIYYKDINGVYLGCNKALENFVGMNQEDIIGCTDYDIFEREIADYFRKMDLKMIHKEEHFIYEEWVKYPNGRQVLCNTLKTPYYDSQGNILGSIGVSRDITGISKKEELQKRIEEKRKRVNELKEADRIKTEFFVNISHELRTPINVIFSATQMEEIMLKSYLSDSASEDNFKYVKMMKQNCYRLLRLIENLIDITKFENGYYSLNRSNHDIISLIEEVVSSVAGYIENKDISIIFDTDVEEKIIALDPEKIERIILNLLSNSVKFTPSGGSISVKIQDHKDNVCIKIKDTGSGIPEDKLQSIFDRFVQVDKSLNRSHEGSGIGLSIVKSLVEQHGGKIFVKSIESQGSEFSIHLPCELVESKYCKKITSVNQIGKSSIEKVNIEFSDIL</sequence>
<dbReference type="EC" id="2.7.13.3" evidence="2"/>
<dbReference type="SUPFAM" id="SSF47384">
    <property type="entry name" value="Homodimeric domain of signal transducing histidine kinase"/>
    <property type="match status" value="1"/>
</dbReference>
<dbReference type="InterPro" id="IPR000700">
    <property type="entry name" value="PAS-assoc_C"/>
</dbReference>
<dbReference type="FunFam" id="3.30.565.10:FF:000037">
    <property type="entry name" value="Hybrid sensor histidine kinase/response regulator"/>
    <property type="match status" value="1"/>
</dbReference>
<dbReference type="Proteomes" id="UP000265930">
    <property type="component" value="Unassembled WGS sequence"/>
</dbReference>
<dbReference type="SMART" id="SM00387">
    <property type="entry name" value="HATPase_c"/>
    <property type="match status" value="1"/>
</dbReference>
<dbReference type="InterPro" id="IPR013655">
    <property type="entry name" value="PAS_fold_3"/>
</dbReference>
<dbReference type="InterPro" id="IPR001610">
    <property type="entry name" value="PAC"/>
</dbReference>
<dbReference type="CDD" id="cd16922">
    <property type="entry name" value="HATPase_EvgS-ArcB-TorS-like"/>
    <property type="match status" value="1"/>
</dbReference>
<feature type="domain" description="PAS" evidence="10">
    <location>
        <begin position="140"/>
        <end position="211"/>
    </location>
</feature>
<dbReference type="PROSITE" id="PS50112">
    <property type="entry name" value="PAS"/>
    <property type="match status" value="1"/>
</dbReference>
<evidence type="ECO:0000313" key="13">
    <source>
        <dbReference type="Proteomes" id="UP000265930"/>
    </source>
</evidence>
<accession>A0A399IMM6</accession>
<proteinExistence type="predicted"/>
<protein>
    <recommendedName>
        <fullName evidence="2">histidine kinase</fullName>
        <ecNumber evidence="2">2.7.13.3</ecNumber>
    </recommendedName>
</protein>
<dbReference type="InterPro" id="IPR050736">
    <property type="entry name" value="Sensor_HK_Regulatory"/>
</dbReference>
<dbReference type="PANTHER" id="PTHR43711:SF26">
    <property type="entry name" value="SENSOR HISTIDINE KINASE RCSC"/>
    <property type="match status" value="1"/>
</dbReference>
<dbReference type="NCBIfam" id="TIGR00229">
    <property type="entry name" value="sensory_box"/>
    <property type="match status" value="2"/>
</dbReference>
<keyword evidence="6" id="KW-0418">Kinase</keyword>
<evidence type="ECO:0000256" key="1">
    <source>
        <dbReference type="ARBA" id="ARBA00000085"/>
    </source>
</evidence>
<feature type="domain" description="PAC" evidence="11">
    <location>
        <begin position="208"/>
        <end position="265"/>
    </location>
</feature>
<dbReference type="GO" id="GO:0005524">
    <property type="term" value="F:ATP binding"/>
    <property type="evidence" value="ECO:0007669"/>
    <property type="project" value="UniProtKB-KW"/>
</dbReference>
<dbReference type="GO" id="GO:0000155">
    <property type="term" value="F:phosphorelay sensor kinase activity"/>
    <property type="evidence" value="ECO:0007669"/>
    <property type="project" value="InterPro"/>
</dbReference>
<dbReference type="SUPFAM" id="SSF55785">
    <property type="entry name" value="PYP-like sensor domain (PAS domain)"/>
    <property type="match status" value="2"/>
</dbReference>
<dbReference type="InterPro" id="IPR036890">
    <property type="entry name" value="HATPase_C_sf"/>
</dbReference>
<dbReference type="Pfam" id="PF00512">
    <property type="entry name" value="HisKA"/>
    <property type="match status" value="1"/>
</dbReference>
<dbReference type="Gene3D" id="3.30.450.20">
    <property type="entry name" value="PAS domain"/>
    <property type="match status" value="2"/>
</dbReference>
<feature type="domain" description="Histidine kinase" evidence="9">
    <location>
        <begin position="289"/>
        <end position="512"/>
    </location>
</feature>
<dbReference type="InterPro" id="IPR013656">
    <property type="entry name" value="PAS_4"/>
</dbReference>
<keyword evidence="7" id="KW-0067">ATP-binding</keyword>
<evidence type="ECO:0000313" key="12">
    <source>
        <dbReference type="EMBL" id="RII33817.1"/>
    </source>
</evidence>
<dbReference type="PANTHER" id="PTHR43711">
    <property type="entry name" value="TWO-COMPONENT HISTIDINE KINASE"/>
    <property type="match status" value="1"/>
</dbReference>
<evidence type="ECO:0000256" key="7">
    <source>
        <dbReference type="ARBA" id="ARBA00022840"/>
    </source>
</evidence>
<dbReference type="InterPro" id="IPR035965">
    <property type="entry name" value="PAS-like_dom_sf"/>
</dbReference>
<reference evidence="12 13" key="1">
    <citation type="submission" date="2018-08" db="EMBL/GenBank/DDBJ databases">
        <title>Genome of Clostridium chromiireducens C1, DSM12136.</title>
        <authorList>
            <person name="Xing M."/>
            <person name="Wei Y."/>
            <person name="Ang E.L."/>
            <person name="Zhao H."/>
            <person name="Zhang Y."/>
        </authorList>
    </citation>
    <scope>NUCLEOTIDE SEQUENCE [LARGE SCALE GENOMIC DNA]</scope>
    <source>
        <strain evidence="12 13">C1</strain>
    </source>
</reference>
<dbReference type="EMBL" id="QXDJ01000003">
    <property type="protein sequence ID" value="RII33817.1"/>
    <property type="molecule type" value="Genomic_DNA"/>
</dbReference>
<dbReference type="SUPFAM" id="SSF55874">
    <property type="entry name" value="ATPase domain of HSP90 chaperone/DNA topoisomerase II/histidine kinase"/>
    <property type="match status" value="1"/>
</dbReference>
<dbReference type="SMART" id="SM00091">
    <property type="entry name" value="PAS"/>
    <property type="match status" value="2"/>
</dbReference>
<keyword evidence="4" id="KW-0808">Transferase</keyword>
<dbReference type="CDD" id="cd00082">
    <property type="entry name" value="HisKA"/>
    <property type="match status" value="1"/>
</dbReference>
<dbReference type="InterPro" id="IPR003661">
    <property type="entry name" value="HisK_dim/P_dom"/>
</dbReference>
<dbReference type="PROSITE" id="PS50113">
    <property type="entry name" value="PAC"/>
    <property type="match status" value="2"/>
</dbReference>
<evidence type="ECO:0000259" key="10">
    <source>
        <dbReference type="PROSITE" id="PS50112"/>
    </source>
</evidence>
<dbReference type="CDD" id="cd00130">
    <property type="entry name" value="PAS"/>
    <property type="match status" value="2"/>
</dbReference>
<feature type="domain" description="PAC" evidence="11">
    <location>
        <begin position="79"/>
        <end position="132"/>
    </location>
</feature>
<dbReference type="AlphaFoldDB" id="A0A399IMM6"/>
<dbReference type="Pfam" id="PF08447">
    <property type="entry name" value="PAS_3"/>
    <property type="match status" value="1"/>
</dbReference>
<keyword evidence="5" id="KW-0547">Nucleotide-binding</keyword>
<evidence type="ECO:0000256" key="2">
    <source>
        <dbReference type="ARBA" id="ARBA00012438"/>
    </source>
</evidence>
<dbReference type="InterPro" id="IPR003594">
    <property type="entry name" value="HATPase_dom"/>
</dbReference>
<keyword evidence="3" id="KW-0597">Phosphoprotein</keyword>
<dbReference type="InterPro" id="IPR005467">
    <property type="entry name" value="His_kinase_dom"/>
</dbReference>
<evidence type="ECO:0000256" key="5">
    <source>
        <dbReference type="ARBA" id="ARBA00022741"/>
    </source>
</evidence>
<name>A0A399IMM6_9CLOT</name>
<evidence type="ECO:0000256" key="3">
    <source>
        <dbReference type="ARBA" id="ARBA00022553"/>
    </source>
</evidence>
<comment type="catalytic activity">
    <reaction evidence="1">
        <text>ATP + protein L-histidine = ADP + protein N-phospho-L-histidine.</text>
        <dbReference type="EC" id="2.7.13.3"/>
    </reaction>
</comment>
<dbReference type="PRINTS" id="PR00344">
    <property type="entry name" value="BCTRLSENSOR"/>
</dbReference>
<evidence type="ECO:0000256" key="8">
    <source>
        <dbReference type="ARBA" id="ARBA00023012"/>
    </source>
</evidence>
<dbReference type="SMART" id="SM00388">
    <property type="entry name" value="HisKA"/>
    <property type="match status" value="1"/>
</dbReference>
<dbReference type="Gene3D" id="1.10.287.130">
    <property type="match status" value="1"/>
</dbReference>
<dbReference type="InterPro" id="IPR004358">
    <property type="entry name" value="Sig_transdc_His_kin-like_C"/>
</dbReference>
<dbReference type="InterPro" id="IPR000014">
    <property type="entry name" value="PAS"/>
</dbReference>